<keyword evidence="2" id="KW-0645">Protease</keyword>
<dbReference type="InterPro" id="IPR016047">
    <property type="entry name" value="M23ase_b-sheet_dom"/>
</dbReference>
<evidence type="ECO:0000256" key="6">
    <source>
        <dbReference type="ARBA" id="ARBA00023049"/>
    </source>
</evidence>
<evidence type="ECO:0000256" key="2">
    <source>
        <dbReference type="ARBA" id="ARBA00022670"/>
    </source>
</evidence>
<feature type="coiled-coil region" evidence="7">
    <location>
        <begin position="76"/>
        <end position="117"/>
    </location>
</feature>
<organism evidence="9 10">
    <name type="scientific">Mycoplana azooxidifex</name>
    <dbReference type="NCBI Taxonomy" id="1636188"/>
    <lineage>
        <taxon>Bacteria</taxon>
        <taxon>Pseudomonadati</taxon>
        <taxon>Pseudomonadota</taxon>
        <taxon>Alphaproteobacteria</taxon>
        <taxon>Hyphomicrobiales</taxon>
        <taxon>Rhizobiaceae</taxon>
        <taxon>Mycoplana</taxon>
    </lineage>
</organism>
<evidence type="ECO:0000256" key="1">
    <source>
        <dbReference type="ARBA" id="ARBA00001947"/>
    </source>
</evidence>
<dbReference type="PANTHER" id="PTHR21666:SF288">
    <property type="entry name" value="CELL DIVISION PROTEIN YTFB"/>
    <property type="match status" value="1"/>
</dbReference>
<evidence type="ECO:0000256" key="4">
    <source>
        <dbReference type="ARBA" id="ARBA00022801"/>
    </source>
</evidence>
<proteinExistence type="predicted"/>
<dbReference type="Pfam" id="PF01551">
    <property type="entry name" value="Peptidase_M23"/>
    <property type="match status" value="1"/>
</dbReference>
<dbReference type="Proteomes" id="UP000574761">
    <property type="component" value="Unassembled WGS sequence"/>
</dbReference>
<dbReference type="GO" id="GO:0046872">
    <property type="term" value="F:metal ion binding"/>
    <property type="evidence" value="ECO:0007669"/>
    <property type="project" value="UniProtKB-KW"/>
</dbReference>
<dbReference type="Gene3D" id="2.70.70.10">
    <property type="entry name" value="Glucose Permease (Domain IIA)"/>
    <property type="match status" value="1"/>
</dbReference>
<dbReference type="SUPFAM" id="SSF51261">
    <property type="entry name" value="Duplicated hybrid motif"/>
    <property type="match status" value="1"/>
</dbReference>
<dbReference type="GO" id="GO:0004222">
    <property type="term" value="F:metalloendopeptidase activity"/>
    <property type="evidence" value="ECO:0007669"/>
    <property type="project" value="TreeGrafter"/>
</dbReference>
<keyword evidence="6" id="KW-0482">Metalloprotease</keyword>
<keyword evidence="7" id="KW-0175">Coiled coil</keyword>
<accession>A0A7W6D714</accession>
<evidence type="ECO:0000313" key="10">
    <source>
        <dbReference type="Proteomes" id="UP000574761"/>
    </source>
</evidence>
<feature type="coiled-coil region" evidence="7">
    <location>
        <begin position="295"/>
        <end position="322"/>
    </location>
</feature>
<dbReference type="PANTHER" id="PTHR21666">
    <property type="entry name" value="PEPTIDASE-RELATED"/>
    <property type="match status" value="1"/>
</dbReference>
<evidence type="ECO:0000259" key="8">
    <source>
        <dbReference type="Pfam" id="PF01551"/>
    </source>
</evidence>
<comment type="cofactor">
    <cofactor evidence="1">
        <name>Zn(2+)</name>
        <dbReference type="ChEBI" id="CHEBI:29105"/>
    </cofactor>
</comment>
<gene>
    <name evidence="9" type="ORF">GGQ64_002294</name>
</gene>
<comment type="caution">
    <text evidence="9">The sequence shown here is derived from an EMBL/GenBank/DDBJ whole genome shotgun (WGS) entry which is preliminary data.</text>
</comment>
<dbReference type="InterPro" id="IPR050570">
    <property type="entry name" value="Cell_wall_metabolism_enzyme"/>
</dbReference>
<dbReference type="InterPro" id="IPR011055">
    <property type="entry name" value="Dup_hybrid_motif"/>
</dbReference>
<dbReference type="CDD" id="cd12797">
    <property type="entry name" value="M23_peptidase"/>
    <property type="match status" value="1"/>
</dbReference>
<evidence type="ECO:0000313" key="9">
    <source>
        <dbReference type="EMBL" id="MBB3977094.1"/>
    </source>
</evidence>
<keyword evidence="4" id="KW-0378">Hydrolase</keyword>
<evidence type="ECO:0000256" key="3">
    <source>
        <dbReference type="ARBA" id="ARBA00022723"/>
    </source>
</evidence>
<keyword evidence="5" id="KW-0862">Zinc</keyword>
<feature type="domain" description="M23ase beta-sheet core" evidence="8">
    <location>
        <begin position="367"/>
        <end position="469"/>
    </location>
</feature>
<evidence type="ECO:0000256" key="5">
    <source>
        <dbReference type="ARBA" id="ARBA00022833"/>
    </source>
</evidence>
<dbReference type="EMBL" id="JACIEE010000004">
    <property type="protein sequence ID" value="MBB3977094.1"/>
    <property type="molecule type" value="Genomic_DNA"/>
</dbReference>
<evidence type="ECO:0000256" key="7">
    <source>
        <dbReference type="SAM" id="Coils"/>
    </source>
</evidence>
<name>A0A7W6D714_9HYPH</name>
<protein>
    <submittedName>
        <fullName evidence="9">Septal ring factor EnvC (AmiA/AmiB activator)</fullName>
    </submittedName>
</protein>
<keyword evidence="3" id="KW-0479">Metal-binding</keyword>
<keyword evidence="10" id="KW-1185">Reference proteome</keyword>
<dbReference type="GO" id="GO:0006508">
    <property type="term" value="P:proteolysis"/>
    <property type="evidence" value="ECO:0007669"/>
    <property type="project" value="UniProtKB-KW"/>
</dbReference>
<dbReference type="AlphaFoldDB" id="A0A7W6D714"/>
<sequence length="485" mass="52263">MITFAPSRNDKCTAAPRARWQRPLGAITLGLALGLWLASADAALSAEPTVSLAPTGRVAAQAGPTADPAAGIALRRDSTRQELEQLSKTITLSEEKARDLEASIGKLEKDRATLREVIVQSARARQDMEARILAGEKRLNAMRGDEDAARLSLHERRGLLAEVLAALQRMGRNPPPAILVTPDDALASVRSAILLGAVVPGIRTETDKLVADLQRLTTIRMDIGKEKADLASAMASKLEEEKRSELLIGQNETLAAENARTLEAERRRSEELAGRATSLEGLIGSLEDEITSVREAAALARLQEAERARQTVEERARAREAALSASPDKNRIAPAYPFSELQKRLAYPVAGEPVRQFGDADGTGHSAQGLILATNPGALVTAPADGWVVFAGMFRSYGRMVILNTGDDYHLVLSGMDQVNVREGQFVVAGEPVAVMGAKRVASVNALALETDRPTLYIEFRKNGKPVDPRPWWSATVSGKVRNDS</sequence>
<dbReference type="RefSeq" id="WP_183803863.1">
    <property type="nucleotide sequence ID" value="NZ_JACIEE010000004.1"/>
</dbReference>
<reference evidence="9 10" key="1">
    <citation type="submission" date="2020-08" db="EMBL/GenBank/DDBJ databases">
        <title>Genomic Encyclopedia of Type Strains, Phase IV (KMG-IV): sequencing the most valuable type-strain genomes for metagenomic binning, comparative biology and taxonomic classification.</title>
        <authorList>
            <person name="Goeker M."/>
        </authorList>
    </citation>
    <scope>NUCLEOTIDE SEQUENCE [LARGE SCALE GENOMIC DNA]</scope>
    <source>
        <strain evidence="9 10">DSM 100211</strain>
    </source>
</reference>